<evidence type="ECO:0000313" key="3">
    <source>
        <dbReference type="Proteomes" id="UP001344447"/>
    </source>
</evidence>
<dbReference type="Proteomes" id="UP001344447">
    <property type="component" value="Unassembled WGS sequence"/>
</dbReference>
<feature type="compositionally biased region" description="Acidic residues" evidence="1">
    <location>
        <begin position="60"/>
        <end position="92"/>
    </location>
</feature>
<dbReference type="AlphaFoldDB" id="A0AAN7TYQ2"/>
<feature type="region of interest" description="Disordered" evidence="1">
    <location>
        <begin position="50"/>
        <end position="100"/>
    </location>
</feature>
<organism evidence="2 3">
    <name type="scientific">Dictyostelium firmibasis</name>
    <dbReference type="NCBI Taxonomy" id="79012"/>
    <lineage>
        <taxon>Eukaryota</taxon>
        <taxon>Amoebozoa</taxon>
        <taxon>Evosea</taxon>
        <taxon>Eumycetozoa</taxon>
        <taxon>Dictyostelia</taxon>
        <taxon>Dictyosteliales</taxon>
        <taxon>Dictyosteliaceae</taxon>
        <taxon>Dictyostelium</taxon>
    </lineage>
</organism>
<gene>
    <name evidence="2" type="ORF">RB653_008294</name>
</gene>
<comment type="caution">
    <text evidence="2">The sequence shown here is derived from an EMBL/GenBank/DDBJ whole genome shotgun (WGS) entry which is preliminary data.</text>
</comment>
<reference evidence="2 3" key="1">
    <citation type="submission" date="2023-11" db="EMBL/GenBank/DDBJ databases">
        <title>Dfirmibasis_genome.</title>
        <authorList>
            <person name="Edelbroek B."/>
            <person name="Kjellin J."/>
            <person name="Jerlstrom-Hultqvist J."/>
            <person name="Soderbom F."/>
        </authorList>
    </citation>
    <scope>NUCLEOTIDE SEQUENCE [LARGE SCALE GENOMIC DNA]</scope>
    <source>
        <strain evidence="2 3">TNS-C-14</strain>
    </source>
</reference>
<evidence type="ECO:0000256" key="1">
    <source>
        <dbReference type="SAM" id="MobiDB-lite"/>
    </source>
</evidence>
<sequence>MSLKFKKKTELHELYLYRQTNIFTRSNARVLESLNIENINSIGRKKLKISEEFPDPKDMDVEDEDEKNEEEVEEEEDVEKEKGEEENDDESDGENKKSIVKRKRHCQVEAKCRTKRIDLYKKLQNVIKSIEEKLDHPIPIFKIIDDRRKVNRSNGNYTQEQILRKIYASILINEKFIKNNNKITNLHTTNISIVNEKTEDHQRENYSQENIENDKEKFSPSDIELGLLPTKKTQQKTIKTFTMVKEKNKEFGLKNLLLACVMEQNN</sequence>
<feature type="compositionally biased region" description="Basic and acidic residues" evidence="1">
    <location>
        <begin position="50"/>
        <end position="59"/>
    </location>
</feature>
<keyword evidence="3" id="KW-1185">Reference proteome</keyword>
<accession>A0AAN7TYQ2</accession>
<name>A0AAN7TYQ2_9MYCE</name>
<protein>
    <submittedName>
        <fullName evidence="2">Uncharacterized protein</fullName>
    </submittedName>
</protein>
<proteinExistence type="predicted"/>
<dbReference type="EMBL" id="JAVFKY010000003">
    <property type="protein sequence ID" value="KAK5578622.1"/>
    <property type="molecule type" value="Genomic_DNA"/>
</dbReference>
<evidence type="ECO:0000313" key="2">
    <source>
        <dbReference type="EMBL" id="KAK5578622.1"/>
    </source>
</evidence>